<protein>
    <submittedName>
        <fullName evidence="4">Phage tail tape measure protein</fullName>
    </submittedName>
</protein>
<feature type="coiled-coil region" evidence="1">
    <location>
        <begin position="654"/>
        <end position="746"/>
    </location>
</feature>
<evidence type="ECO:0000313" key="5">
    <source>
        <dbReference type="Proteomes" id="UP001232063"/>
    </source>
</evidence>
<keyword evidence="1" id="KW-0175">Coiled coil</keyword>
<feature type="domain" description="Phage tail tape measure protein" evidence="3">
    <location>
        <begin position="146"/>
        <end position="342"/>
    </location>
</feature>
<gene>
    <name evidence="4" type="ORF">QNI22_07325</name>
</gene>
<dbReference type="InterPro" id="IPR010090">
    <property type="entry name" value="Phage_tape_meas"/>
</dbReference>
<dbReference type="Pfam" id="PF10145">
    <property type="entry name" value="PhageMin_Tail"/>
    <property type="match status" value="1"/>
</dbReference>
<keyword evidence="5" id="KW-1185">Reference proteome</keyword>
<proteinExistence type="predicted"/>
<dbReference type="Proteomes" id="UP001232063">
    <property type="component" value="Unassembled WGS sequence"/>
</dbReference>
<evidence type="ECO:0000256" key="1">
    <source>
        <dbReference type="SAM" id="Coils"/>
    </source>
</evidence>
<evidence type="ECO:0000259" key="3">
    <source>
        <dbReference type="Pfam" id="PF10145"/>
    </source>
</evidence>
<organism evidence="4 5">
    <name type="scientific">Xanthocytophaga agilis</name>
    <dbReference type="NCBI Taxonomy" id="3048010"/>
    <lineage>
        <taxon>Bacteria</taxon>
        <taxon>Pseudomonadati</taxon>
        <taxon>Bacteroidota</taxon>
        <taxon>Cytophagia</taxon>
        <taxon>Cytophagales</taxon>
        <taxon>Rhodocytophagaceae</taxon>
        <taxon>Xanthocytophaga</taxon>
    </lineage>
</organism>
<dbReference type="EMBL" id="JASJOU010000002">
    <property type="protein sequence ID" value="MDJ1500448.1"/>
    <property type="molecule type" value="Genomic_DNA"/>
</dbReference>
<accession>A0AAE3UFD2</accession>
<feature type="compositionally biased region" description="Low complexity" evidence="2">
    <location>
        <begin position="557"/>
        <end position="577"/>
    </location>
</feature>
<comment type="caution">
    <text evidence="4">The sequence shown here is derived from an EMBL/GenBank/DDBJ whole genome shotgun (WGS) entry which is preliminary data.</text>
</comment>
<evidence type="ECO:0000256" key="2">
    <source>
        <dbReference type="SAM" id="MobiDB-lite"/>
    </source>
</evidence>
<feature type="compositionally biased region" description="Basic and acidic residues" evidence="2">
    <location>
        <begin position="582"/>
        <end position="625"/>
    </location>
</feature>
<dbReference type="RefSeq" id="WP_314509978.1">
    <property type="nucleotide sequence ID" value="NZ_JASJOU010000002.1"/>
</dbReference>
<reference evidence="4" key="1">
    <citation type="submission" date="2023-05" db="EMBL/GenBank/DDBJ databases">
        <authorList>
            <person name="Zhang X."/>
        </authorList>
    </citation>
    <scope>NUCLEOTIDE SEQUENCE</scope>
    <source>
        <strain evidence="4">BD1B2-1</strain>
    </source>
</reference>
<feature type="region of interest" description="Disordered" evidence="2">
    <location>
        <begin position="553"/>
        <end position="625"/>
    </location>
</feature>
<sequence length="1080" mass="117481">MATTSEERKIKIVADAQQAGATIKQLEQGTKALWSQLRNLTPGTDEFIKKSKEFDEVKGRLTSLKDEVNGVKKGFFDLGGASNLVKTALGGAFAVTGIVELAGQLIDFGRKAYELAKTYSDSFADIRKSTGMTADEVQALNDRIGDLDTRTSQLDLLEIAKVGGQIGIATNQMDGFIESTDKAVVALGDEFSGGAEEVAGKMGTLASLFKQTKDLNAGDAINQIGSALNELGATGSATAPVVADFTARIGQLGNLAPEISQTMGLGAAFQELGLSAEISAGGLTNILLTASKSTDTFAQHLGMTNEKFKEMINTDPNEVVLKLAESFKGVPADQLAKRLAALGINSQEATKVMSLLSNQTDKVREKQQLANKAMQEGTSLTNEFNVKNNTDAAIAEKRAKAWEKLQLQFGQGIAPAISLVQELLIGLFGVLEDVFSTLEPYFTDFFNVLGELARSLGITADKGSFLAGVFEAIKIILNISLIPLKAVLSVITALVGGFNYAYQSSSLFRGAIDSMLVPVKALWEGIKQVISWISKLSEMAGKEIKVKTSVETDKKNTNNNTNQNNTTAIQTTTLNTLDSEAEADKKAAEKEAKKQEQAKKNAEKKQKDEEDHQKKMQKLRDDYDQKSLKADQDLEALREAISEKGTDARLLKMITSHNKQMAEIERNKEAVLKNEAITEQQKIDLINKYNAEKDILQRKFDEDKAAYQEEQRQKQLEAENERLAAQDEEELARLEAQDEADQLRIEGKLQEAIDAEMQKQDAIYEIKKAAAERELAFLQQSDTATAAQIQAAQNKLLALEVEHGKQKVENAKKTEELKRVALQQGLGFASDALDIGIQLLSKDEEARKKNAGVIKAFSVGKIITDLATEISGYMAHPGSIASLGVVGTIKAVLATVRAGLAVRNVLAQKFADGGNTMSSLVMGQLYKQNSIPMVEVDGVWQRANNVGTFAKGGHIPNTSLGVIGEKGAEWVAPNWMLKSPKYANIIGYLEAARARRFETGSFTNPGVSLNTALADNSAATSQMQVQEKMLAEMSSIKERLMAYQMEVSKWQREIYVSNNIVETRKALTLLNQIESDSTIS</sequence>
<dbReference type="AlphaFoldDB" id="A0AAE3UFD2"/>
<name>A0AAE3UFD2_9BACT</name>
<evidence type="ECO:0000313" key="4">
    <source>
        <dbReference type="EMBL" id="MDJ1500448.1"/>
    </source>
</evidence>